<dbReference type="InterPro" id="IPR001119">
    <property type="entry name" value="SLH_dom"/>
</dbReference>
<keyword evidence="4" id="KW-0378">Hydrolase</keyword>
<evidence type="ECO:0000256" key="1">
    <source>
        <dbReference type="ARBA" id="ARBA00022737"/>
    </source>
</evidence>
<keyword evidence="2" id="KW-0732">Signal</keyword>
<feature type="domain" description="SLH" evidence="3">
    <location>
        <begin position="38"/>
        <end position="101"/>
    </location>
</feature>
<keyword evidence="4" id="KW-0326">Glycosidase</keyword>
<reference evidence="5" key="4">
    <citation type="submission" date="2016-11" db="EMBL/GenBank/DDBJ databases">
        <authorList>
            <person name="Varghese N."/>
            <person name="Submissions S."/>
        </authorList>
    </citation>
    <scope>NUCLEOTIDE SEQUENCE</scope>
    <source>
        <strain evidence="5">DSM 1682</strain>
    </source>
</reference>
<dbReference type="RefSeq" id="WP_066053144.1">
    <property type="nucleotide sequence ID" value="NZ_CP014223.1"/>
</dbReference>
<dbReference type="EC" id="3.2.1.4" evidence="4"/>
<protein>
    <submittedName>
        <fullName evidence="4">Endoglucanase</fullName>
        <ecNumber evidence="4">3.2.1.4</ecNumber>
    </submittedName>
    <submittedName>
        <fullName evidence="5">S-layer homology domain-containing protein</fullName>
    </submittedName>
</protein>
<feature type="signal peptide" evidence="2">
    <location>
        <begin position="1"/>
        <end position="39"/>
    </location>
</feature>
<dbReference type="InterPro" id="IPR051465">
    <property type="entry name" value="Cell_Envelope_Struct_Comp"/>
</dbReference>
<accession>A0A120MKI5</accession>
<feature type="domain" description="SLH" evidence="3">
    <location>
        <begin position="102"/>
        <end position="158"/>
    </location>
</feature>
<evidence type="ECO:0000256" key="2">
    <source>
        <dbReference type="SAM" id="SignalP"/>
    </source>
</evidence>
<gene>
    <name evidence="4" type="ORF">CPRO_28550</name>
    <name evidence="5" type="ORF">SAMN02745151_02511</name>
</gene>
<reference evidence="6" key="2">
    <citation type="submission" date="2016-01" db="EMBL/GenBank/DDBJ databases">
        <authorList>
            <person name="Poehlein A."/>
            <person name="Schlien K."/>
            <person name="Gottschalk G."/>
            <person name="Buckel W."/>
            <person name="Daniel R."/>
        </authorList>
    </citation>
    <scope>NUCLEOTIDE SEQUENCE [LARGE SCALE GENOMIC DNA]</scope>
    <source>
        <strain evidence="6">X2</strain>
    </source>
</reference>
<evidence type="ECO:0000313" key="7">
    <source>
        <dbReference type="Proteomes" id="UP000184204"/>
    </source>
</evidence>
<dbReference type="PANTHER" id="PTHR43308:SF5">
    <property type="entry name" value="S-LAYER PROTEIN _ PEPTIDOGLYCAN ENDO-BETA-N-ACETYLGLUCOSAMINIDASE"/>
    <property type="match status" value="1"/>
</dbReference>
<dbReference type="Proteomes" id="UP000068026">
    <property type="component" value="Chromosome"/>
</dbReference>
<dbReference type="PROSITE" id="PS51272">
    <property type="entry name" value="SLH"/>
    <property type="match status" value="3"/>
</dbReference>
<dbReference type="PANTHER" id="PTHR43308">
    <property type="entry name" value="OUTER MEMBRANE PROTEIN ALPHA-RELATED"/>
    <property type="match status" value="1"/>
</dbReference>
<evidence type="ECO:0000259" key="3">
    <source>
        <dbReference type="PROSITE" id="PS51272"/>
    </source>
</evidence>
<feature type="domain" description="SLH" evidence="3">
    <location>
        <begin position="159"/>
        <end position="222"/>
    </location>
</feature>
<name>A0A120MKI5_ANAPI</name>
<organism evidence="5 7">
    <name type="scientific">Anaerotignum propionicum DSM 1682</name>
    <dbReference type="NCBI Taxonomy" id="991789"/>
    <lineage>
        <taxon>Bacteria</taxon>
        <taxon>Bacillati</taxon>
        <taxon>Bacillota</taxon>
        <taxon>Clostridia</taxon>
        <taxon>Lachnospirales</taxon>
        <taxon>Anaerotignaceae</taxon>
        <taxon>Anaerotignum</taxon>
    </lineage>
</organism>
<keyword evidence="6" id="KW-1185">Reference proteome</keyword>
<evidence type="ECO:0000313" key="6">
    <source>
        <dbReference type="Proteomes" id="UP000068026"/>
    </source>
</evidence>
<sequence length="1728" mass="188292">MMQFKRSLHSKMKRMAALALTVAMTVTSFSFVHTENAYAASFNMGNENHWAESFMRNLYNRGLMSGDKNGNMNPDKPITRAEFISIINRTFGYTKTGKTPFKDIKGTEWYAKDIAIAYNQGYFSGDGKGTANAKALLTREQAIALLGRNLQIQESPGMTSSFADNNNIANWSRGFVNTSASKGFISGYRDNTFKPGNNITRAEVAKVLTDAVGELVNHSGTRTLGTQNGNVTIAASGVTLKDTVIRGDLYITGGVGLGSTVFDNVLVLGEVIVNGTGESQAGKSSITFKDCTITNLIIPDTKGSIKSIKLTGNTIVDETLVKTNAYLEEMASKGGGFKNVVLNGPAKTALHLAGLFDKVTVKGSQNNLYVDKDTVENLVIDEEAVNSKVFLDSNTYVNGAYLDVGVDISGTGEIGYLKVNSAGSKIEMLPDDIEVRPGLTANVKGKNMTSKDADEASSGPKILVDYPEMEDVGPADAVAKFKTNKPGVIYWAITRYEDGRTSIDELIKPGKYNTEIKKNGSIPVESDKEYTVRITGLEMNMEYTLSAVLVDDRDDRSARKTANFTTKDNSKPGFLSGYPRIKSVTDVAAAIEYVTLKDSDMYWAVYEKGYPAPDAKGLKSQKLYGAVKNGIKTKCLKYEGGTLDISGLKELSSYDCYILLSDGTNESSVTRLSFNTTDATPPQFNLGYPKITATDKTSTEIGVSLNEEGFVYYAIYEGGTSFPVKERPDADPPLISSDDAKQQVIKGKGAEKIGKSTNMKADTVSLIKLSGLKPESEYDVYLVAQDKSGNLSEIKKISIEAKPEFITGYPRVQSIKNLSADIAVNVTKNCKAYWAILPKGSIAPTEVNLKAQVISGATNMGVLEDCKKNEEKVLTVNGLKEFAEYDFYILVTDGLTSSAIAKLQIQTADLTPPVFANGYPALDKVADKSLDVKFKVNENATIYYVLCKKGDTFPLPATPGGAQPTLDSDEAKNQVVLGNSGLKNGKVTAKQNTEGKISITGLAAETPYNLYIVAQDGFNNISNVIYMDVKTADFTAPKAVLEFEETISGDVVAGSEIRIKFSEEVVDNATKKKLSTLDKSELEKNITLYDLSALRRPVVPIDFSKVLVEDIDGKTVVTFPKGILGLNSGNSYEFELNKIADTSGNRMDEKTLLPSFNTVAPMVEIMETVSSADIDMSFELTPQVTETNDNIFYDIVFQSNEKVGFEVYEKPKGSANFTKVTSGGKSIVIVEKGKSVSLQNIKDKIFGDPDEDNQYNYERFKDLKQTEYGIKIVSINGDTVKKGWSSTVIFGVKCIIGGSSALSPVSDNPTDRLTEAIGAGKVTVVNYPKDFSVKVYFTDTIIPDFATGYPALVNAEGASKVGDTLIRPLVMVTKQSTFYYLIAKEGTVVNPTTDGIMNGTYKPQDGVYGSFPILSAETEYEFRIEGLKPNVNYVMYCFLKGTPAATSPMKEIKFTTVSVAAPKLNSAYIRDRLENSAIIDIALDKEADIDWIVFNKQSMPLETVIDGDFIRKREENIAYRPIDFGSASAKISKGDTLARATITINNIERNVYYNFYAVAKSPAGGGDSTIIKVINITPADKSKPTVIADTVITNYGDIYAQTPYKGTLTLTFSEPMFYLPEEEAALKPLDVTVFKQGLEIGLAENEDSGNMKLEVISYKTASTDSGERALTSVTIRFSGIYNNSVINFPYALSDKNTNIAGFLYMKFVDKELEGGIRAKSFWTQQFIS</sequence>
<reference evidence="4 6" key="1">
    <citation type="journal article" date="2016" name="Genome Announc.">
        <title>Complete Genome Sequence of the Amino Acid-Fermenting Clostridium propionicum X2 (DSM 1682).</title>
        <authorList>
            <person name="Poehlein A."/>
            <person name="Schlien K."/>
            <person name="Chowdhury N.P."/>
            <person name="Gottschalk G."/>
            <person name="Buckel W."/>
            <person name="Daniel R."/>
        </authorList>
    </citation>
    <scope>NUCLEOTIDE SEQUENCE [LARGE SCALE GENOMIC DNA]</scope>
    <source>
        <strain evidence="4 6">X2</strain>
    </source>
</reference>
<evidence type="ECO:0000313" key="4">
    <source>
        <dbReference type="EMBL" id="AMJ42396.1"/>
    </source>
</evidence>
<dbReference type="KEGG" id="cpro:CPRO_28550"/>
<proteinExistence type="predicted"/>
<keyword evidence="1" id="KW-0677">Repeat</keyword>
<dbReference type="EMBL" id="CP014223">
    <property type="protein sequence ID" value="AMJ42396.1"/>
    <property type="molecule type" value="Genomic_DNA"/>
</dbReference>
<evidence type="ECO:0000313" key="5">
    <source>
        <dbReference type="EMBL" id="SHF01135.1"/>
    </source>
</evidence>
<dbReference type="OrthoDB" id="2066353at2"/>
<dbReference type="Pfam" id="PF00395">
    <property type="entry name" value="SLH"/>
    <property type="match status" value="3"/>
</dbReference>
<feature type="chain" id="PRO_5044548051" evidence="2">
    <location>
        <begin position="40"/>
        <end position="1728"/>
    </location>
</feature>
<reference evidence="7" key="3">
    <citation type="submission" date="2016-11" db="EMBL/GenBank/DDBJ databases">
        <authorList>
            <person name="Jaros S."/>
            <person name="Januszkiewicz K."/>
            <person name="Wedrychowicz H."/>
        </authorList>
    </citation>
    <scope>NUCLEOTIDE SEQUENCE [LARGE SCALE GENOMIC DNA]</scope>
    <source>
        <strain evidence="7">DSM 1682</strain>
    </source>
</reference>
<dbReference type="GO" id="GO:0008810">
    <property type="term" value="F:cellulase activity"/>
    <property type="evidence" value="ECO:0007669"/>
    <property type="project" value="UniProtKB-EC"/>
</dbReference>
<dbReference type="EMBL" id="FQUA01000013">
    <property type="protein sequence ID" value="SHF01135.1"/>
    <property type="molecule type" value="Genomic_DNA"/>
</dbReference>
<dbReference type="Proteomes" id="UP000184204">
    <property type="component" value="Unassembled WGS sequence"/>
</dbReference>